<dbReference type="Pfam" id="PF12822">
    <property type="entry name" value="ECF_trnsprt"/>
    <property type="match status" value="1"/>
</dbReference>
<protein>
    <recommendedName>
        <fullName evidence="4">Integral membrane protein</fullName>
    </recommendedName>
</protein>
<evidence type="ECO:0000313" key="2">
    <source>
        <dbReference type="EMBL" id="KRN05947.1"/>
    </source>
</evidence>
<dbReference type="AlphaFoldDB" id="A0A023CVE0"/>
<dbReference type="EMBL" id="AYZF01000013">
    <property type="protein sequence ID" value="KRN05947.1"/>
    <property type="molecule type" value="Genomic_DNA"/>
</dbReference>
<evidence type="ECO:0008006" key="4">
    <source>
        <dbReference type="Google" id="ProtNLM"/>
    </source>
</evidence>
<dbReference type="RefSeq" id="WP_034987706.1">
    <property type="nucleotide sequence ID" value="NZ_AYZF01000013.1"/>
</dbReference>
<reference evidence="2 3" key="1">
    <citation type="journal article" date="2015" name="Genome Announc.">
        <title>Expanding the biotechnology potential of lactobacilli through comparative genomics of 213 strains and associated genera.</title>
        <authorList>
            <person name="Sun Z."/>
            <person name="Harris H.M."/>
            <person name="McCann A."/>
            <person name="Guo C."/>
            <person name="Argimon S."/>
            <person name="Zhang W."/>
            <person name="Yang X."/>
            <person name="Jeffery I.B."/>
            <person name="Cooney J.C."/>
            <person name="Kagawa T.F."/>
            <person name="Liu W."/>
            <person name="Song Y."/>
            <person name="Salvetti E."/>
            <person name="Wrobel A."/>
            <person name="Rasinkangas P."/>
            <person name="Parkhill J."/>
            <person name="Rea M.C."/>
            <person name="O'Sullivan O."/>
            <person name="Ritari J."/>
            <person name="Douillard F.P."/>
            <person name="Paul Ross R."/>
            <person name="Yang R."/>
            <person name="Briner A.E."/>
            <person name="Felis G.E."/>
            <person name="de Vos W.M."/>
            <person name="Barrangou R."/>
            <person name="Klaenhammer T.R."/>
            <person name="Caufield P.W."/>
            <person name="Cui Y."/>
            <person name="Zhang H."/>
            <person name="O'Toole P.W."/>
        </authorList>
    </citation>
    <scope>NUCLEOTIDE SEQUENCE [LARGE SCALE GENOMIC DNA]</scope>
    <source>
        <strain evidence="2 3">DSM 21376</strain>
    </source>
</reference>
<gene>
    <name evidence="2" type="ORF">FD15_GL001131</name>
</gene>
<feature type="transmembrane region" description="Helical" evidence="1">
    <location>
        <begin position="43"/>
        <end position="65"/>
    </location>
</feature>
<evidence type="ECO:0000256" key="1">
    <source>
        <dbReference type="SAM" id="Phobius"/>
    </source>
</evidence>
<keyword evidence="1" id="KW-0812">Transmembrane</keyword>
<comment type="caution">
    <text evidence="2">The sequence shown here is derived from an EMBL/GenBank/DDBJ whole genome shotgun (WGS) entry which is preliminary data.</text>
</comment>
<dbReference type="GO" id="GO:0022857">
    <property type="term" value="F:transmembrane transporter activity"/>
    <property type="evidence" value="ECO:0007669"/>
    <property type="project" value="InterPro"/>
</dbReference>
<keyword evidence="1" id="KW-1133">Transmembrane helix</keyword>
<dbReference type="PATRIC" id="fig|1423806.3.peg.1152"/>
<name>A0A023CVE0_9LACO</name>
<dbReference type="Gene3D" id="1.10.1760.20">
    <property type="match status" value="1"/>
</dbReference>
<keyword evidence="3" id="KW-1185">Reference proteome</keyword>
<feature type="transmembrane region" description="Helical" evidence="1">
    <location>
        <begin position="149"/>
        <end position="168"/>
    </location>
</feature>
<proteinExistence type="predicted"/>
<sequence length="178" mass="19653">MNNLVTKLTTRDITLLGLLIAMDVVVARFLSFGVWSVRVSLTFVIVFFMAVWFGPLVGGIAAALADVVGTLLLGGGLGGYFAGFTLSAFLGAFVYGIFFYNKEVTFLRILGAVLINVLFVDAILNTLWITWLYDTSFMSIFPVRILKELLMIPIQIILLSIVSRNAVLNTLKNHVKLR</sequence>
<feature type="transmembrane region" description="Helical" evidence="1">
    <location>
        <begin position="107"/>
        <end position="129"/>
    </location>
</feature>
<keyword evidence="1" id="KW-0472">Membrane</keyword>
<evidence type="ECO:0000313" key="3">
    <source>
        <dbReference type="Proteomes" id="UP000050961"/>
    </source>
</evidence>
<dbReference type="Proteomes" id="UP000050961">
    <property type="component" value="Unassembled WGS sequence"/>
</dbReference>
<organism evidence="2 3">
    <name type="scientific">Liquorilactobacillus sucicola DSM 21376 = JCM 15457</name>
    <dbReference type="NCBI Taxonomy" id="1423806"/>
    <lineage>
        <taxon>Bacteria</taxon>
        <taxon>Bacillati</taxon>
        <taxon>Bacillota</taxon>
        <taxon>Bacilli</taxon>
        <taxon>Lactobacillales</taxon>
        <taxon>Lactobacillaceae</taxon>
        <taxon>Liquorilactobacillus</taxon>
    </lineage>
</organism>
<dbReference type="eggNOG" id="COG3275">
    <property type="taxonomic scope" value="Bacteria"/>
</dbReference>
<dbReference type="InterPro" id="IPR030949">
    <property type="entry name" value="ECF_S_folate_fam"/>
</dbReference>
<dbReference type="OrthoDB" id="4624at2"/>
<feature type="transmembrane region" description="Helical" evidence="1">
    <location>
        <begin position="13"/>
        <end position="31"/>
    </location>
</feature>
<dbReference type="NCBIfam" id="TIGR04518">
    <property type="entry name" value="ECF_S_folT_fam"/>
    <property type="match status" value="1"/>
</dbReference>
<dbReference type="InterPro" id="IPR024529">
    <property type="entry name" value="ECF_trnsprt_substrate-spec"/>
</dbReference>
<feature type="transmembrane region" description="Helical" evidence="1">
    <location>
        <begin position="77"/>
        <end position="100"/>
    </location>
</feature>
<dbReference type="STRING" id="1423806.FD15_GL001131"/>
<accession>A0A023CVE0</accession>